<dbReference type="Pfam" id="PF02875">
    <property type="entry name" value="Mur_ligase_C"/>
    <property type="match status" value="1"/>
</dbReference>
<dbReference type="GO" id="GO:0005524">
    <property type="term" value="F:ATP binding"/>
    <property type="evidence" value="ECO:0007669"/>
    <property type="project" value="UniProtKB-UniRule"/>
</dbReference>
<dbReference type="GO" id="GO:0051301">
    <property type="term" value="P:cell division"/>
    <property type="evidence" value="ECO:0007669"/>
    <property type="project" value="UniProtKB-KW"/>
</dbReference>
<evidence type="ECO:0000256" key="9">
    <source>
        <dbReference type="ARBA" id="ARBA00023306"/>
    </source>
</evidence>
<dbReference type="GO" id="GO:0071555">
    <property type="term" value="P:cell wall organization"/>
    <property type="evidence" value="ECO:0007669"/>
    <property type="project" value="UniProtKB-KW"/>
</dbReference>
<feature type="binding site" evidence="11">
    <location>
        <position position="469"/>
    </location>
    <ligand>
        <name>meso-2,6-diaminopimelate</name>
        <dbReference type="ChEBI" id="CHEBI:57791"/>
    </ligand>
</feature>
<accession>A0A2S0MAL7</accession>
<feature type="binding site" evidence="11">
    <location>
        <position position="390"/>
    </location>
    <ligand>
        <name>meso-2,6-diaminopimelate</name>
        <dbReference type="ChEBI" id="CHEBI:57791"/>
    </ligand>
</feature>
<evidence type="ECO:0000259" key="14">
    <source>
        <dbReference type="Pfam" id="PF02875"/>
    </source>
</evidence>
<sequence length="502" mass="52790">MALPVLHSPQQAASWLRARVGGQLQADSRQVRAGDGFIAWPGAATDGRQYVGNALAQGATACLVELEGAEDFRWDDGAPVAAYANLKAATSLVADAYYEHPSRALNVVAITGTNGKTTTAWWLSLMLSKMKLPALSPCALVGTLGIGVAPDVQSTGMTTPDPVLLQRRFRDFVDAGVRSCAIEASSIGIAEHRLDGTRIRVAVFTNFTQDHLDYHGSMQAYWQAKAALFGWPGLQAAVINLDDPRGAELAALAADRGVDVWTYSLQQPARLAGSGLTHSAQGMGWQVHEAGETAALRTSLVGDYNASNLMGVLAALRALGVPLADAVVACSDLPPVPGRMQRIDAAGAPLAVVDYAHTPDALAKALAALRPLADARGGRLWCVFGCGGNRDAAKRPLMAAAAQAAADRLIVTSDNPRDESSQAIIDQVLAGLTGRPAALVEPDRARAIERAIHEAATEDVVLVAGKGHETYQEIAGQRLPFSDVDQVQQALAARQTAPEVRA</sequence>
<dbReference type="PROSITE" id="PS01011">
    <property type="entry name" value="FOLYLPOLYGLU_SYNT_1"/>
    <property type="match status" value="1"/>
</dbReference>
<dbReference type="GO" id="GO:0004326">
    <property type="term" value="F:tetrahydrofolylpolyglutamate synthase activity"/>
    <property type="evidence" value="ECO:0007669"/>
    <property type="project" value="InterPro"/>
</dbReference>
<dbReference type="AlphaFoldDB" id="A0A2S0MAL7"/>
<dbReference type="RefSeq" id="WP_106700974.1">
    <property type="nucleotide sequence ID" value="NZ_CP027666.1"/>
</dbReference>
<comment type="similarity">
    <text evidence="1 11">Belongs to the MurCDEF family. MurE subfamily.</text>
</comment>
<comment type="cofactor">
    <cofactor evidence="11">
        <name>Mg(2+)</name>
        <dbReference type="ChEBI" id="CHEBI:18420"/>
    </cofactor>
</comment>
<keyword evidence="17" id="KW-1185">Reference proteome</keyword>
<dbReference type="InterPro" id="IPR000713">
    <property type="entry name" value="Mur_ligase_N"/>
</dbReference>
<feature type="short sequence motif" description="Meso-diaminopimelate recognition motif" evidence="11">
    <location>
        <begin position="414"/>
        <end position="417"/>
    </location>
</feature>
<dbReference type="NCBIfam" id="NF001126">
    <property type="entry name" value="PRK00139.1-4"/>
    <property type="match status" value="1"/>
</dbReference>
<keyword evidence="7 11" id="KW-0133">Cell shape</keyword>
<feature type="binding site" evidence="11">
    <location>
        <position position="193"/>
    </location>
    <ligand>
        <name>UDP-N-acetyl-alpha-D-muramoyl-L-alanyl-D-glutamate</name>
        <dbReference type="ChEBI" id="CHEBI:83900"/>
    </ligand>
</feature>
<dbReference type="PANTHER" id="PTHR23135:SF4">
    <property type="entry name" value="UDP-N-ACETYLMURAMOYL-L-ALANYL-D-GLUTAMATE--2,6-DIAMINOPIMELATE LIGASE MURE HOMOLOG, CHLOROPLASTIC"/>
    <property type="match status" value="1"/>
</dbReference>
<evidence type="ECO:0000256" key="6">
    <source>
        <dbReference type="ARBA" id="ARBA00022840"/>
    </source>
</evidence>
<comment type="catalytic activity">
    <reaction evidence="11">
        <text>UDP-N-acetyl-alpha-D-muramoyl-L-alanyl-D-glutamate + meso-2,6-diaminopimelate + ATP = UDP-N-acetyl-alpha-D-muramoyl-L-alanyl-gamma-D-glutamyl-meso-2,6-diaminopimelate + ADP + phosphate + H(+)</text>
        <dbReference type="Rhea" id="RHEA:23676"/>
        <dbReference type="ChEBI" id="CHEBI:15378"/>
        <dbReference type="ChEBI" id="CHEBI:30616"/>
        <dbReference type="ChEBI" id="CHEBI:43474"/>
        <dbReference type="ChEBI" id="CHEBI:57791"/>
        <dbReference type="ChEBI" id="CHEBI:83900"/>
        <dbReference type="ChEBI" id="CHEBI:83905"/>
        <dbReference type="ChEBI" id="CHEBI:456216"/>
        <dbReference type="EC" id="6.3.2.13"/>
    </reaction>
</comment>
<dbReference type="InterPro" id="IPR036565">
    <property type="entry name" value="Mur-like_cat_sf"/>
</dbReference>
<dbReference type="Pfam" id="PF01225">
    <property type="entry name" value="Mur_ligase"/>
    <property type="match status" value="1"/>
</dbReference>
<reference evidence="16 17" key="1">
    <citation type="submission" date="2018-03" db="EMBL/GenBank/DDBJ databases">
        <title>Genome sequencing of Ottowia sp.</title>
        <authorList>
            <person name="Kim S.-J."/>
            <person name="Heo J."/>
            <person name="Kwon S.-W."/>
        </authorList>
    </citation>
    <scope>NUCLEOTIDE SEQUENCE [LARGE SCALE GENOMIC DNA]</scope>
    <source>
        <strain evidence="16 17">KADR8-3</strain>
    </source>
</reference>
<evidence type="ECO:0000256" key="10">
    <source>
        <dbReference type="ARBA" id="ARBA00023316"/>
    </source>
</evidence>
<dbReference type="UniPathway" id="UPA00219"/>
<feature type="domain" description="Mur ligase C-terminal" evidence="14">
    <location>
        <begin position="338"/>
        <end position="467"/>
    </location>
</feature>
<organism evidence="16 17">
    <name type="scientific">Ottowia oryzae</name>
    <dbReference type="NCBI Taxonomy" id="2109914"/>
    <lineage>
        <taxon>Bacteria</taxon>
        <taxon>Pseudomonadati</taxon>
        <taxon>Pseudomonadota</taxon>
        <taxon>Betaproteobacteria</taxon>
        <taxon>Burkholderiales</taxon>
        <taxon>Comamonadaceae</taxon>
        <taxon>Ottowia</taxon>
    </lineage>
</organism>
<comment type="function">
    <text evidence="11">Catalyzes the addition of meso-diaminopimelic acid to the nucleotide precursor UDP-N-acetylmuramoyl-L-alanyl-D-glutamate (UMAG) in the biosynthesis of bacterial cell-wall peptidoglycan.</text>
</comment>
<name>A0A2S0MAL7_9BURK</name>
<evidence type="ECO:0000256" key="8">
    <source>
        <dbReference type="ARBA" id="ARBA00022984"/>
    </source>
</evidence>
<evidence type="ECO:0000256" key="5">
    <source>
        <dbReference type="ARBA" id="ARBA00022741"/>
    </source>
</evidence>
<feature type="binding site" evidence="11">
    <location>
        <position position="28"/>
    </location>
    <ligand>
        <name>UDP-N-acetyl-alpha-D-muramoyl-L-alanyl-D-glutamate</name>
        <dbReference type="ChEBI" id="CHEBI:83900"/>
    </ligand>
</feature>
<dbReference type="Proteomes" id="UP000239709">
    <property type="component" value="Chromosome"/>
</dbReference>
<gene>
    <name evidence="11" type="primary">murE</name>
    <name evidence="16" type="ORF">C6570_00230</name>
</gene>
<evidence type="ECO:0000256" key="11">
    <source>
        <dbReference type="HAMAP-Rule" id="MF_00208"/>
    </source>
</evidence>
<keyword evidence="3 11" id="KW-0436">Ligase</keyword>
<dbReference type="InterPro" id="IPR036615">
    <property type="entry name" value="Mur_ligase_C_dom_sf"/>
</dbReference>
<feature type="modified residue" description="N6-carboxylysine" evidence="11">
    <location>
        <position position="225"/>
    </location>
</feature>
<dbReference type="Gene3D" id="3.90.190.20">
    <property type="entry name" value="Mur ligase, C-terminal domain"/>
    <property type="match status" value="1"/>
</dbReference>
<dbReference type="GO" id="GO:0005737">
    <property type="term" value="C:cytoplasm"/>
    <property type="evidence" value="ECO:0007669"/>
    <property type="project" value="UniProtKB-SubCell"/>
</dbReference>
<evidence type="ECO:0000256" key="4">
    <source>
        <dbReference type="ARBA" id="ARBA00022618"/>
    </source>
</evidence>
<dbReference type="InterPro" id="IPR018109">
    <property type="entry name" value="Folylpolyglutamate_synth_CS"/>
</dbReference>
<dbReference type="OrthoDB" id="9800958at2"/>
<proteinExistence type="inferred from homology"/>
<feature type="binding site" evidence="11">
    <location>
        <begin position="112"/>
        <end position="118"/>
    </location>
    <ligand>
        <name>ATP</name>
        <dbReference type="ChEBI" id="CHEBI:30616"/>
    </ligand>
</feature>
<dbReference type="GO" id="GO:0000287">
    <property type="term" value="F:magnesium ion binding"/>
    <property type="evidence" value="ECO:0007669"/>
    <property type="project" value="UniProtKB-UniRule"/>
</dbReference>
<keyword evidence="8 11" id="KW-0573">Peptidoglycan synthesis</keyword>
<feature type="domain" description="Mur ligase central" evidence="15">
    <location>
        <begin position="110"/>
        <end position="315"/>
    </location>
</feature>
<dbReference type="SUPFAM" id="SSF63418">
    <property type="entry name" value="MurE/MurF N-terminal domain"/>
    <property type="match status" value="1"/>
</dbReference>
<evidence type="ECO:0000313" key="16">
    <source>
        <dbReference type="EMBL" id="AVO32860.1"/>
    </source>
</evidence>
<feature type="binding site" evidence="11">
    <location>
        <position position="465"/>
    </location>
    <ligand>
        <name>meso-2,6-diaminopimelate</name>
        <dbReference type="ChEBI" id="CHEBI:57791"/>
    </ligand>
</feature>
<dbReference type="InterPro" id="IPR013221">
    <property type="entry name" value="Mur_ligase_cen"/>
</dbReference>
<feature type="binding site" evidence="11">
    <location>
        <begin position="414"/>
        <end position="417"/>
    </location>
    <ligand>
        <name>meso-2,6-diaminopimelate</name>
        <dbReference type="ChEBI" id="CHEBI:57791"/>
    </ligand>
</feature>
<keyword evidence="6 11" id="KW-0067">ATP-binding</keyword>
<keyword evidence="5 11" id="KW-0547">Nucleotide-binding</keyword>
<comment type="pathway">
    <text evidence="11 12">Cell wall biogenesis; peptidoglycan biosynthesis.</text>
</comment>
<dbReference type="InterPro" id="IPR005761">
    <property type="entry name" value="UDP-N-AcMur-Glu-dNH2Pim_ligase"/>
</dbReference>
<dbReference type="SUPFAM" id="SSF53244">
    <property type="entry name" value="MurD-like peptide ligases, peptide-binding domain"/>
    <property type="match status" value="1"/>
</dbReference>
<keyword evidence="2 11" id="KW-0963">Cytoplasm</keyword>
<evidence type="ECO:0000256" key="1">
    <source>
        <dbReference type="ARBA" id="ARBA00005898"/>
    </source>
</evidence>
<dbReference type="Gene3D" id="3.40.1390.10">
    <property type="entry name" value="MurE/MurF, N-terminal domain"/>
    <property type="match status" value="1"/>
</dbReference>
<evidence type="ECO:0000256" key="12">
    <source>
        <dbReference type="RuleBase" id="RU004135"/>
    </source>
</evidence>
<protein>
    <recommendedName>
        <fullName evidence="11">UDP-N-acetylmuramoyl-L-alanyl-D-glutamate--2,6-diaminopimelate ligase</fullName>
        <ecNumber evidence="11">6.3.2.13</ecNumber>
    </recommendedName>
    <alternativeName>
        <fullName evidence="11">Meso-A2pm-adding enzyme</fullName>
    </alternativeName>
    <alternativeName>
        <fullName evidence="11">Meso-diaminopimelate-adding enzyme</fullName>
    </alternativeName>
    <alternativeName>
        <fullName evidence="11">UDP-MurNAc-L-Ala-D-Glu:meso-diaminopimelate ligase</fullName>
    </alternativeName>
    <alternativeName>
        <fullName evidence="11">UDP-MurNAc-tripeptide synthetase</fullName>
    </alternativeName>
    <alternativeName>
        <fullName evidence="11">UDP-N-acetylmuramyl-tripeptide synthetase</fullName>
    </alternativeName>
</protein>
<keyword evidence="10 11" id="KW-0961">Cell wall biogenesis/degradation</keyword>
<dbReference type="EMBL" id="CP027666">
    <property type="protein sequence ID" value="AVO32860.1"/>
    <property type="molecule type" value="Genomic_DNA"/>
</dbReference>
<comment type="subcellular location">
    <subcellularLocation>
        <location evidence="11 12">Cytoplasm</location>
    </subcellularLocation>
</comment>
<evidence type="ECO:0000256" key="2">
    <source>
        <dbReference type="ARBA" id="ARBA00022490"/>
    </source>
</evidence>
<dbReference type="SUPFAM" id="SSF53623">
    <property type="entry name" value="MurD-like peptide ligases, catalytic domain"/>
    <property type="match status" value="1"/>
</dbReference>
<dbReference type="Pfam" id="PF08245">
    <property type="entry name" value="Mur_ligase_M"/>
    <property type="match status" value="1"/>
</dbReference>
<dbReference type="InterPro" id="IPR035911">
    <property type="entry name" value="MurE/MurF_N"/>
</dbReference>
<evidence type="ECO:0000259" key="13">
    <source>
        <dbReference type="Pfam" id="PF01225"/>
    </source>
</evidence>
<dbReference type="NCBIfam" id="TIGR01085">
    <property type="entry name" value="murE"/>
    <property type="match status" value="1"/>
</dbReference>
<feature type="domain" description="Mur ligase N-terminal catalytic" evidence="13">
    <location>
        <begin position="25"/>
        <end position="68"/>
    </location>
</feature>
<comment type="caution">
    <text evidence="11">Lacks conserved residue(s) required for the propagation of feature annotation.</text>
</comment>
<keyword evidence="4 11" id="KW-0132">Cell division</keyword>
<evidence type="ECO:0000313" key="17">
    <source>
        <dbReference type="Proteomes" id="UP000239709"/>
    </source>
</evidence>
<keyword evidence="11" id="KW-0460">Magnesium</keyword>
<dbReference type="GO" id="GO:0008360">
    <property type="term" value="P:regulation of cell shape"/>
    <property type="evidence" value="ECO:0007669"/>
    <property type="project" value="UniProtKB-KW"/>
</dbReference>
<dbReference type="GO" id="GO:0008765">
    <property type="term" value="F:UDP-N-acetylmuramoylalanyl-D-glutamate-2,6-diaminopimelate ligase activity"/>
    <property type="evidence" value="ECO:0007669"/>
    <property type="project" value="UniProtKB-UniRule"/>
</dbReference>
<evidence type="ECO:0000256" key="7">
    <source>
        <dbReference type="ARBA" id="ARBA00022960"/>
    </source>
</evidence>
<dbReference type="GO" id="GO:0009252">
    <property type="term" value="P:peptidoglycan biosynthetic process"/>
    <property type="evidence" value="ECO:0007669"/>
    <property type="project" value="UniProtKB-UniRule"/>
</dbReference>
<dbReference type="HAMAP" id="MF_00208">
    <property type="entry name" value="MurE"/>
    <property type="match status" value="1"/>
</dbReference>
<keyword evidence="9 11" id="KW-0131">Cell cycle</keyword>
<dbReference type="Gene3D" id="3.40.1190.10">
    <property type="entry name" value="Mur-like, catalytic domain"/>
    <property type="match status" value="1"/>
</dbReference>
<comment type="PTM">
    <text evidence="11">Carboxylation is probably crucial for Mg(2+) binding and, consequently, for the gamma-phosphate positioning of ATP.</text>
</comment>
<dbReference type="PANTHER" id="PTHR23135">
    <property type="entry name" value="MUR LIGASE FAMILY MEMBER"/>
    <property type="match status" value="1"/>
</dbReference>
<dbReference type="InterPro" id="IPR004101">
    <property type="entry name" value="Mur_ligase_C"/>
</dbReference>
<feature type="binding site" evidence="11">
    <location>
        <position position="185"/>
    </location>
    <ligand>
        <name>UDP-N-acetyl-alpha-D-muramoyl-L-alanyl-D-glutamate</name>
        <dbReference type="ChEBI" id="CHEBI:83900"/>
    </ligand>
</feature>
<evidence type="ECO:0000256" key="3">
    <source>
        <dbReference type="ARBA" id="ARBA00022598"/>
    </source>
</evidence>
<evidence type="ECO:0000259" key="15">
    <source>
        <dbReference type="Pfam" id="PF08245"/>
    </source>
</evidence>
<dbReference type="EC" id="6.3.2.13" evidence="11"/>
<feature type="binding site" evidence="11">
    <location>
        <begin position="158"/>
        <end position="159"/>
    </location>
    <ligand>
        <name>UDP-N-acetyl-alpha-D-muramoyl-L-alanyl-D-glutamate</name>
        <dbReference type="ChEBI" id="CHEBI:83900"/>
    </ligand>
</feature>
<dbReference type="KEGG" id="otk:C6570_00230"/>